<dbReference type="OrthoDB" id="4015054at2759"/>
<evidence type="ECO:0000313" key="1">
    <source>
        <dbReference type="EMBL" id="EER36282.1"/>
    </source>
</evidence>
<protein>
    <submittedName>
        <fullName evidence="1">Uncharacterized protein</fullName>
    </submittedName>
</protein>
<organism evidence="1 2">
    <name type="scientific">Candida tropicalis (strain ATCC MYA-3404 / T1)</name>
    <name type="common">Yeast</name>
    <dbReference type="NCBI Taxonomy" id="294747"/>
    <lineage>
        <taxon>Eukaryota</taxon>
        <taxon>Fungi</taxon>
        <taxon>Dikarya</taxon>
        <taxon>Ascomycota</taxon>
        <taxon>Saccharomycotina</taxon>
        <taxon>Pichiomycetes</taxon>
        <taxon>Debaryomycetaceae</taxon>
        <taxon>Candida/Lodderomyces clade</taxon>
        <taxon>Candida</taxon>
    </lineage>
</organism>
<dbReference type="Proteomes" id="UP000002037">
    <property type="component" value="Unassembled WGS sequence"/>
</dbReference>
<evidence type="ECO:0000313" key="2">
    <source>
        <dbReference type="Proteomes" id="UP000002037"/>
    </source>
</evidence>
<dbReference type="RefSeq" id="XP_002546240.1">
    <property type="nucleotide sequence ID" value="XM_002546194.1"/>
</dbReference>
<proteinExistence type="predicted"/>
<dbReference type="HOGENOM" id="CLU_1427802_0_0_1"/>
<dbReference type="KEGG" id="ctp:CTRG_01022"/>
<dbReference type="VEuPathDB" id="FungiDB:CTRG_01022"/>
<dbReference type="AlphaFoldDB" id="C5M4N2"/>
<reference evidence="1 2" key="1">
    <citation type="journal article" date="2009" name="Nature">
        <title>Evolution of pathogenicity and sexual reproduction in eight Candida genomes.</title>
        <authorList>
            <person name="Butler G."/>
            <person name="Rasmussen M.D."/>
            <person name="Lin M.F."/>
            <person name="Santos M.A."/>
            <person name="Sakthikumar S."/>
            <person name="Munro C.A."/>
            <person name="Rheinbay E."/>
            <person name="Grabherr M."/>
            <person name="Forche A."/>
            <person name="Reedy J.L."/>
            <person name="Agrafioti I."/>
            <person name="Arnaud M.B."/>
            <person name="Bates S."/>
            <person name="Brown A.J."/>
            <person name="Brunke S."/>
            <person name="Costanzo M.C."/>
            <person name="Fitzpatrick D.A."/>
            <person name="de Groot P.W."/>
            <person name="Harris D."/>
            <person name="Hoyer L.L."/>
            <person name="Hube B."/>
            <person name="Klis F.M."/>
            <person name="Kodira C."/>
            <person name="Lennard N."/>
            <person name="Logue M.E."/>
            <person name="Martin R."/>
            <person name="Neiman A.M."/>
            <person name="Nikolaou E."/>
            <person name="Quail M.A."/>
            <person name="Quinn J."/>
            <person name="Santos M.C."/>
            <person name="Schmitzberger F.F."/>
            <person name="Sherlock G."/>
            <person name="Shah P."/>
            <person name="Silverstein K.A."/>
            <person name="Skrzypek M.S."/>
            <person name="Soll D."/>
            <person name="Staggs R."/>
            <person name="Stansfield I."/>
            <person name="Stumpf M.P."/>
            <person name="Sudbery P.E."/>
            <person name="Srikantha T."/>
            <person name="Zeng Q."/>
            <person name="Berman J."/>
            <person name="Berriman M."/>
            <person name="Heitman J."/>
            <person name="Gow N.A."/>
            <person name="Lorenz M.C."/>
            <person name="Birren B.W."/>
            <person name="Kellis M."/>
            <person name="Cuomo C.A."/>
        </authorList>
    </citation>
    <scope>NUCLEOTIDE SEQUENCE [LARGE SCALE GENOMIC DNA]</scope>
    <source>
        <strain evidence="2">ATCC MYA-3404 / T1</strain>
    </source>
</reference>
<accession>C5M4N2</accession>
<dbReference type="GeneID" id="8302183"/>
<dbReference type="EMBL" id="GG692395">
    <property type="protein sequence ID" value="EER36282.1"/>
    <property type="molecule type" value="Genomic_DNA"/>
</dbReference>
<name>C5M4N2_CANTT</name>
<gene>
    <name evidence="1" type="ORF">CTRG_01022</name>
</gene>
<sequence length="190" mass="22485">MLHIHKSRHMFLSKVEKLFPTFDIFYFFATWDSPVIMLQIHSTSTYSWLSIYIITVELHNQSDEELLKLINETIKPPGIIILNQSYSWDIFNTIQLKIINNNKQIIVSFIKGSIIEQTRRINGFVQLIDELILNIDFEDISKEKLAFLMLNIPGFMEYLELNQHEESLESTFQKFVLHNNSIKKIIHKLK</sequence>
<keyword evidence="2" id="KW-1185">Reference proteome</keyword>